<organism evidence="3 4">
    <name type="scientific">Coccomyxa subellipsoidea (strain C-169)</name>
    <name type="common">Green microalga</name>
    <dbReference type="NCBI Taxonomy" id="574566"/>
    <lineage>
        <taxon>Eukaryota</taxon>
        <taxon>Viridiplantae</taxon>
        <taxon>Chlorophyta</taxon>
        <taxon>core chlorophytes</taxon>
        <taxon>Trebouxiophyceae</taxon>
        <taxon>Trebouxiophyceae incertae sedis</taxon>
        <taxon>Coccomyxaceae</taxon>
        <taxon>Coccomyxa</taxon>
        <taxon>Coccomyxa subellipsoidea</taxon>
    </lineage>
</organism>
<dbReference type="eggNOG" id="ENOG502QSMW">
    <property type="taxonomic scope" value="Eukaryota"/>
</dbReference>
<accession>I0Z0R4</accession>
<dbReference type="Proteomes" id="UP000007264">
    <property type="component" value="Unassembled WGS sequence"/>
</dbReference>
<dbReference type="RefSeq" id="XP_005648777.1">
    <property type="nucleotide sequence ID" value="XM_005648720.1"/>
</dbReference>
<dbReference type="AlphaFoldDB" id="I0Z0R4"/>
<dbReference type="Pfam" id="PF02353">
    <property type="entry name" value="CMAS"/>
    <property type="match status" value="1"/>
</dbReference>
<dbReference type="Pfam" id="PF01593">
    <property type="entry name" value="Amino_oxidase"/>
    <property type="match status" value="1"/>
</dbReference>
<dbReference type="SUPFAM" id="SSF51905">
    <property type="entry name" value="FAD/NAD(P)-binding domain"/>
    <property type="match status" value="1"/>
</dbReference>
<dbReference type="Gene3D" id="3.50.50.60">
    <property type="entry name" value="FAD/NAD(P)-binding domain"/>
    <property type="match status" value="1"/>
</dbReference>
<dbReference type="InterPro" id="IPR050723">
    <property type="entry name" value="CFA/CMAS"/>
</dbReference>
<dbReference type="EMBL" id="AGSI01000006">
    <property type="protein sequence ID" value="EIE24233.1"/>
    <property type="molecule type" value="Genomic_DNA"/>
</dbReference>
<keyword evidence="1" id="KW-1133">Transmembrane helix</keyword>
<dbReference type="InterPro" id="IPR002937">
    <property type="entry name" value="Amino_oxidase"/>
</dbReference>
<evidence type="ECO:0000256" key="1">
    <source>
        <dbReference type="SAM" id="Phobius"/>
    </source>
</evidence>
<dbReference type="SUPFAM" id="SSF53335">
    <property type="entry name" value="S-adenosyl-L-methionine-dependent methyltransferases"/>
    <property type="match status" value="1"/>
</dbReference>
<dbReference type="KEGG" id="csl:COCSUDRAFT_65805"/>
<evidence type="ECO:0000313" key="3">
    <source>
        <dbReference type="EMBL" id="EIE24233.1"/>
    </source>
</evidence>
<gene>
    <name evidence="3" type="ORF">COCSUDRAFT_65805</name>
</gene>
<keyword evidence="1" id="KW-0812">Transmembrane</keyword>
<feature type="transmembrane region" description="Helical" evidence="1">
    <location>
        <begin position="963"/>
        <end position="986"/>
    </location>
</feature>
<reference evidence="3 4" key="1">
    <citation type="journal article" date="2012" name="Genome Biol.">
        <title>The genome of the polar eukaryotic microalga coccomyxa subellipsoidea reveals traits of cold adaptation.</title>
        <authorList>
            <person name="Blanc G."/>
            <person name="Agarkova I."/>
            <person name="Grimwood J."/>
            <person name="Kuo A."/>
            <person name="Brueggeman A."/>
            <person name="Dunigan D."/>
            <person name="Gurnon J."/>
            <person name="Ladunga I."/>
            <person name="Lindquist E."/>
            <person name="Lucas S."/>
            <person name="Pangilinan J."/>
            <person name="Proschold T."/>
            <person name="Salamov A."/>
            <person name="Schmutz J."/>
            <person name="Weeks D."/>
            <person name="Yamada T."/>
            <person name="Claverie J.M."/>
            <person name="Grigoriev I."/>
            <person name="Van Etten J."/>
            <person name="Lomsadze A."/>
            <person name="Borodovsky M."/>
        </authorList>
    </citation>
    <scope>NUCLEOTIDE SEQUENCE [LARGE SCALE GENOMIC DNA]</scope>
    <source>
        <strain evidence="3 4">C-169</strain>
    </source>
</reference>
<dbReference type="Gene3D" id="3.40.50.150">
    <property type="entry name" value="Vaccinia Virus protein VP39"/>
    <property type="match status" value="1"/>
</dbReference>
<dbReference type="GeneID" id="17042231"/>
<dbReference type="CDD" id="cd02440">
    <property type="entry name" value="AdoMet_MTases"/>
    <property type="match status" value="1"/>
</dbReference>
<keyword evidence="1" id="KW-0472">Membrane</keyword>
<comment type="caution">
    <text evidence="3">The sequence shown here is derived from an EMBL/GenBank/DDBJ whole genome shotgun (WGS) entry which is preliminary data.</text>
</comment>
<name>I0Z0R4_COCSC</name>
<evidence type="ECO:0000259" key="2">
    <source>
        <dbReference type="Pfam" id="PF01593"/>
    </source>
</evidence>
<feature type="domain" description="Amine oxidase" evidence="2">
    <location>
        <begin position="18"/>
        <end position="442"/>
    </location>
</feature>
<feature type="transmembrane region" description="Helical" evidence="1">
    <location>
        <begin position="925"/>
        <end position="951"/>
    </location>
</feature>
<feature type="transmembrane region" description="Helical" evidence="1">
    <location>
        <begin position="1036"/>
        <end position="1054"/>
    </location>
</feature>
<proteinExistence type="predicted"/>
<dbReference type="PANTHER" id="PTHR43667">
    <property type="entry name" value="CYCLOPROPANE-FATTY-ACYL-PHOSPHOLIPID SYNTHASE"/>
    <property type="match status" value="1"/>
</dbReference>
<feature type="transmembrane region" description="Helical" evidence="1">
    <location>
        <begin position="1006"/>
        <end position="1024"/>
    </location>
</feature>
<evidence type="ECO:0000313" key="4">
    <source>
        <dbReference type="Proteomes" id="UP000007264"/>
    </source>
</evidence>
<dbReference type="GO" id="GO:0016491">
    <property type="term" value="F:oxidoreductase activity"/>
    <property type="evidence" value="ECO:0007669"/>
    <property type="project" value="InterPro"/>
</dbReference>
<sequence>MAATGNGRKRVAVVGSGITGLSAAWLLHRSGASVTLYESESRCGGHTLTDDSPGYPVDLGFQVYNLTTYPNLVGLLEELGVDTEPSDMSFGLSIDGGALEWGSRGLGAIFAQRRNLLSPGFLRMIWDVIRFGREAPEVLKPGTSEKYAQHSLGQYIREKGYSRAFVTQYLLPMCAAVWSVPNAQVMEFPVVMLVRFWANHHLLDLLQRPLWRVVKDRSRSYVNKILADLPDVRTSAPVTRVEPASGDGRAVVHAAGFVAEEFDAVIFATHTNTTLAALGSAAPEGVRPLLEAIPYGTNDIYLHTDVDLMPRAHATWSSWNFLGSSSHAADPAADTAAVCVTYWLNNLQRLPPGAPDTFVTLNPPRPPAAERTIRHLHLAHPVFSSASYEAQQRLPSVQARLPLSFVSLVLQSGKGGIYYAGAWCGYGFHEDGLKAGMAAATALGATIPWTPHATSPKMSLADMFFMSTFDKFARRAISLGRLRFILPNGEELVYGDDASAARSLPKEDEWMGKPVLCATVRVLRMAFFRKVITRHDTGLGEAYMDGDFLVDDLGALLAAVTANAGNIEGNRGALGILNRIGDWLLLLAHRARANTIEGSRRNIEEHYDAGNAMYKLFLDPSLTYSSGIHRPGDSLEQAQMNKLDALVSMAGITKDDHVLEIGCGWGSMAIRAVQTTGCRWTGLTVSKQQLEEGVARVKAADLSDRITLLFCDYRQAAHLGPFDKVLSCEMIEAVGHENLPAYFDAISGLLKPGGQAVIQAISEPDERYEAYCASSDFIREHIFPGGHLPSMGAMVDSARGTGLHVEECRDIGPHYAVTLRAWRETWERERAAILSLGYSERYWRKFRFYFAYCEAAFDAKYIHNFQIRWAKATDHPAADPLQPSSSQELPKHVVAKAAAPADPVTQVLLAIYFFLAGCVVSQSRMLWVMPAASAVFACILACVSAASTLLFSSYRSLSAEGQAWWCTDVVHLVYSALSFAAAAAYVARHPAALSVGWTPSAAQAGLLPDLLVCTSAGFFGFQLWTLVRNRLFKRSYLAIIHFSLLLVLFGAAASKAQHTPLLSAMLLSELPSVFYITGRLQDLIGVPPGSWKRRAVRKAELATLPLFQLIPHLLIALDVAQSPDAFSAKSYYGIAMAGCLYINAANLRKALLTYFPAQKTKLHAA</sequence>
<dbReference type="PANTHER" id="PTHR43667:SF2">
    <property type="entry name" value="FATTY ACID C-METHYL TRANSFERASE"/>
    <property type="match status" value="1"/>
</dbReference>
<keyword evidence="4" id="KW-1185">Reference proteome</keyword>
<dbReference type="InterPro" id="IPR036188">
    <property type="entry name" value="FAD/NAD-bd_sf"/>
</dbReference>
<protein>
    <submittedName>
        <fullName evidence="3">Cyclopropane fatty acid synthase</fullName>
    </submittedName>
</protein>
<dbReference type="STRING" id="574566.I0Z0R4"/>
<dbReference type="OrthoDB" id="5977668at2759"/>
<dbReference type="InterPro" id="IPR029063">
    <property type="entry name" value="SAM-dependent_MTases_sf"/>
</dbReference>